<reference evidence="2 3" key="1">
    <citation type="submission" date="2019-07" db="EMBL/GenBank/DDBJ databases">
        <title>Caenimonas sedimenti sp. nov., isolated from activated sludge.</title>
        <authorList>
            <person name="Xu J."/>
        </authorList>
    </citation>
    <scope>NUCLEOTIDE SEQUENCE [LARGE SCALE GENOMIC DNA]</scope>
    <source>
        <strain evidence="2 3">HX-9-20</strain>
    </source>
</reference>
<proteinExistence type="predicted"/>
<protein>
    <recommendedName>
        <fullName evidence="4">DUF4157 domain-containing protein</fullName>
    </recommendedName>
</protein>
<feature type="signal peptide" evidence="1">
    <location>
        <begin position="1"/>
        <end position="21"/>
    </location>
</feature>
<comment type="caution">
    <text evidence="2">The sequence shown here is derived from an EMBL/GenBank/DDBJ whole genome shotgun (WGS) entry which is preliminary data.</text>
</comment>
<evidence type="ECO:0008006" key="4">
    <source>
        <dbReference type="Google" id="ProtNLM"/>
    </source>
</evidence>
<dbReference type="EMBL" id="VOBQ01000004">
    <property type="protein sequence ID" value="TWO72395.1"/>
    <property type="molecule type" value="Genomic_DNA"/>
</dbReference>
<keyword evidence="3" id="KW-1185">Reference proteome</keyword>
<keyword evidence="1" id="KW-0732">Signal</keyword>
<dbReference type="Proteomes" id="UP000318199">
    <property type="component" value="Unassembled WGS sequence"/>
</dbReference>
<organism evidence="2 3">
    <name type="scientific">Caenimonas sedimenti</name>
    <dbReference type="NCBI Taxonomy" id="2596921"/>
    <lineage>
        <taxon>Bacteria</taxon>
        <taxon>Pseudomonadati</taxon>
        <taxon>Pseudomonadota</taxon>
        <taxon>Betaproteobacteria</taxon>
        <taxon>Burkholderiales</taxon>
        <taxon>Comamonadaceae</taxon>
        <taxon>Caenimonas</taxon>
    </lineage>
</organism>
<accession>A0A562ZVR8</accession>
<feature type="chain" id="PRO_5021856996" description="DUF4157 domain-containing protein" evidence="1">
    <location>
        <begin position="22"/>
        <end position="279"/>
    </location>
</feature>
<evidence type="ECO:0000256" key="1">
    <source>
        <dbReference type="SAM" id="SignalP"/>
    </source>
</evidence>
<name>A0A562ZVR8_9BURK</name>
<evidence type="ECO:0000313" key="3">
    <source>
        <dbReference type="Proteomes" id="UP000318199"/>
    </source>
</evidence>
<sequence>MAHIRLLLGPALWCVLLAAAAADPQRIQLSADAGEARVVASAIHDYRSAAQAIAGVLGNELRLPVPAYTMEVHATRAGFEAGLVQHLKLTPESARSTAAFAKAAVGGRRVLVNDPLLSADPWPERLVTIAHEVVHASQLELAGNRSLVRNQWLVEGFAEWVAFRIVHELGVRRLPEEKAKMLSQVRGAQAKVGLAPLADMDTLAQWLLVRQARGFDATYPYAFLATDFLIERHSYDKVLAYFRRHRNSADSQANFVAVFGETLPAFQLALDAHLARTLN</sequence>
<gene>
    <name evidence="2" type="ORF">FN976_06750</name>
</gene>
<evidence type="ECO:0000313" key="2">
    <source>
        <dbReference type="EMBL" id="TWO72395.1"/>
    </source>
</evidence>
<dbReference type="RefSeq" id="WP_145892218.1">
    <property type="nucleotide sequence ID" value="NZ_VOBQ01000004.1"/>
</dbReference>
<dbReference type="OrthoDB" id="100605at2"/>
<dbReference type="AlphaFoldDB" id="A0A562ZVR8"/>